<comment type="cofactor">
    <cofactor evidence="2">
        <name>NAD(+)</name>
        <dbReference type="ChEBI" id="CHEBI:57540"/>
    </cofactor>
</comment>
<dbReference type="SUPFAM" id="SSF51735">
    <property type="entry name" value="NAD(P)-binding Rossmann-fold domains"/>
    <property type="match status" value="1"/>
</dbReference>
<name>A0ABC8CKX3_CORST</name>
<comment type="similarity">
    <text evidence="4">Belongs to the NAD(P)-dependent epimerase/dehydratase family.</text>
</comment>
<accession>A0ABC8CKX3</accession>
<gene>
    <name evidence="13" type="ORF">A9D01_03020</name>
</gene>
<dbReference type="Pfam" id="PF01370">
    <property type="entry name" value="Epimerase"/>
    <property type="match status" value="1"/>
</dbReference>
<dbReference type="EC" id="5.1.3.2" evidence="5"/>
<comment type="catalytic activity">
    <reaction evidence="1">
        <text>UDP-alpha-D-glucose = UDP-alpha-D-galactose</text>
        <dbReference type="Rhea" id="RHEA:22168"/>
        <dbReference type="ChEBI" id="CHEBI:58885"/>
        <dbReference type="ChEBI" id="CHEBI:66914"/>
        <dbReference type="EC" id="5.1.3.2"/>
    </reaction>
</comment>
<evidence type="ECO:0000256" key="1">
    <source>
        <dbReference type="ARBA" id="ARBA00000083"/>
    </source>
</evidence>
<evidence type="ECO:0000256" key="7">
    <source>
        <dbReference type="ARBA" id="ARBA00023027"/>
    </source>
</evidence>
<evidence type="ECO:0000256" key="8">
    <source>
        <dbReference type="ARBA" id="ARBA00023144"/>
    </source>
</evidence>
<organism evidence="13 14">
    <name type="scientific">Corynebacterium striatum</name>
    <dbReference type="NCBI Taxonomy" id="43770"/>
    <lineage>
        <taxon>Bacteria</taxon>
        <taxon>Bacillati</taxon>
        <taxon>Actinomycetota</taxon>
        <taxon>Actinomycetes</taxon>
        <taxon>Mycobacteriales</taxon>
        <taxon>Corynebacteriaceae</taxon>
        <taxon>Corynebacterium</taxon>
    </lineage>
</organism>
<evidence type="ECO:0000256" key="4">
    <source>
        <dbReference type="ARBA" id="ARBA00007637"/>
    </source>
</evidence>
<dbReference type="InterPro" id="IPR036291">
    <property type="entry name" value="NAD(P)-bd_dom_sf"/>
</dbReference>
<dbReference type="GO" id="GO:0003978">
    <property type="term" value="F:UDP-glucose 4-epimerase activity"/>
    <property type="evidence" value="ECO:0007669"/>
    <property type="project" value="UniProtKB-EC"/>
</dbReference>
<dbReference type="Gene3D" id="3.90.25.10">
    <property type="entry name" value="UDP-galactose 4-epimerase, domain 1"/>
    <property type="match status" value="1"/>
</dbReference>
<keyword evidence="7" id="KW-0520">NAD</keyword>
<comment type="pathway">
    <text evidence="3">Carbohydrate metabolism; galactose metabolism.</text>
</comment>
<keyword evidence="8" id="KW-0119">Carbohydrate metabolism</keyword>
<evidence type="ECO:0000313" key="14">
    <source>
        <dbReference type="Proteomes" id="UP000231994"/>
    </source>
</evidence>
<dbReference type="Gene3D" id="3.40.50.720">
    <property type="entry name" value="NAD(P)-binding Rossmann-like Domain"/>
    <property type="match status" value="1"/>
</dbReference>
<protein>
    <recommendedName>
        <fullName evidence="6">UDP-glucose 4-epimerase</fullName>
        <ecNumber evidence="5">5.1.3.2</ecNumber>
    </recommendedName>
    <alternativeName>
        <fullName evidence="11">Galactowaldenase</fullName>
    </alternativeName>
    <alternativeName>
        <fullName evidence="10">UDP-galactose 4-epimerase</fullName>
    </alternativeName>
</protein>
<feature type="domain" description="NAD-dependent epimerase/dehydratase" evidence="12">
    <location>
        <begin position="9"/>
        <end position="252"/>
    </location>
</feature>
<evidence type="ECO:0000256" key="2">
    <source>
        <dbReference type="ARBA" id="ARBA00001911"/>
    </source>
</evidence>
<evidence type="ECO:0000256" key="3">
    <source>
        <dbReference type="ARBA" id="ARBA00004947"/>
    </source>
</evidence>
<dbReference type="PANTHER" id="PTHR43725:SF47">
    <property type="entry name" value="UDP-GLUCOSE 4-EPIMERASE"/>
    <property type="match status" value="1"/>
</dbReference>
<proteinExistence type="inferred from homology"/>
<sequence length="332" mass="36922">MWKRVVVKVLVTGGAGYIGRAICDSFSRRGHNAYQLDDLSNSTPEGIEDTLYVESVENYQGICRVIRSVEPDVIVNAAGLKDAVESYEIPEKYLSANTVGMANILSAAKRFGVDKVIQSSSCAIYSPASPMPLTESSPVDPSTPYGLSKLASERLGRWWADKGSGRFVSLRYFNIAGAVLERNIGERSIKRPTQLFPSIIHSIQTGKEFSAYTSPIESISKTPIRDYLHVEDVAEAHVLAAEKEISGIYNLGTGQGYSVTDVIECFERISNSEINTVFLPPRPGDVPLSIADATLARTQLEWKPRHNLESICKSTWQWHQQERYRLDKDWQS</sequence>
<reference evidence="13 14" key="1">
    <citation type="submission" date="2017-11" db="EMBL/GenBank/DDBJ databases">
        <title>Whole genome sequencing of cultured pathogen.</title>
        <authorList>
            <person name="Hoffmann M."/>
            <person name="Sanchez M."/>
            <person name="Timme R."/>
            <person name="Nudel K."/>
            <person name="Bry L."/>
        </authorList>
    </citation>
    <scope>NUCLEOTIDE SEQUENCE [LARGE SCALE GENOMIC DNA]</scope>
    <source>
        <strain evidence="13 14">216</strain>
    </source>
</reference>
<evidence type="ECO:0000256" key="10">
    <source>
        <dbReference type="ARBA" id="ARBA00031367"/>
    </source>
</evidence>
<dbReference type="Proteomes" id="UP000231994">
    <property type="component" value="Chromosome"/>
</dbReference>
<keyword evidence="9" id="KW-0413">Isomerase</keyword>
<evidence type="ECO:0000256" key="5">
    <source>
        <dbReference type="ARBA" id="ARBA00013189"/>
    </source>
</evidence>
<dbReference type="PANTHER" id="PTHR43725">
    <property type="entry name" value="UDP-GLUCOSE 4-EPIMERASE"/>
    <property type="match status" value="1"/>
</dbReference>
<evidence type="ECO:0000256" key="11">
    <source>
        <dbReference type="ARBA" id="ARBA00033067"/>
    </source>
</evidence>
<dbReference type="AlphaFoldDB" id="A0ABC8CKX3"/>
<evidence type="ECO:0000256" key="9">
    <source>
        <dbReference type="ARBA" id="ARBA00023235"/>
    </source>
</evidence>
<evidence type="ECO:0000256" key="6">
    <source>
        <dbReference type="ARBA" id="ARBA00018569"/>
    </source>
</evidence>
<dbReference type="GO" id="GO:0006012">
    <property type="term" value="P:galactose metabolic process"/>
    <property type="evidence" value="ECO:0007669"/>
    <property type="project" value="UniProtKB-KW"/>
</dbReference>
<dbReference type="InterPro" id="IPR001509">
    <property type="entry name" value="Epimerase_deHydtase"/>
</dbReference>
<keyword evidence="8" id="KW-0299">Galactose metabolism</keyword>
<evidence type="ECO:0000313" key="13">
    <source>
        <dbReference type="EMBL" id="ATZ07895.1"/>
    </source>
</evidence>
<evidence type="ECO:0000259" key="12">
    <source>
        <dbReference type="Pfam" id="PF01370"/>
    </source>
</evidence>
<dbReference type="EMBL" id="CP024932">
    <property type="protein sequence ID" value="ATZ07895.1"/>
    <property type="molecule type" value="Genomic_DNA"/>
</dbReference>